<evidence type="ECO:0000256" key="2">
    <source>
        <dbReference type="ARBA" id="ARBA00022692"/>
    </source>
</evidence>
<comment type="subcellular location">
    <subcellularLocation>
        <location evidence="1">Membrane</location>
        <topology evidence="1">Multi-pass membrane protein</topology>
    </subcellularLocation>
</comment>
<dbReference type="GeneID" id="98298183"/>
<evidence type="ECO:0000313" key="6">
    <source>
        <dbReference type="EMBL" id="POA08815.1"/>
    </source>
</evidence>
<evidence type="ECO:0000256" key="3">
    <source>
        <dbReference type="ARBA" id="ARBA00022989"/>
    </source>
</evidence>
<reference evidence="6 7" key="1">
    <citation type="submission" date="2017-08" db="EMBL/GenBank/DDBJ databases">
        <title>Draft genome sequences of 64 type strains of genus Staph aureus.</title>
        <authorList>
            <person name="Cole K."/>
            <person name="Golubchik T."/>
            <person name="Russell J."/>
            <person name="Foster D."/>
            <person name="Llewelyn M."/>
            <person name="Wilson D."/>
            <person name="Crook D."/>
            <person name="Paul J."/>
        </authorList>
    </citation>
    <scope>NUCLEOTIDE SEQUENCE [LARGE SCALE GENOMIC DNA]</scope>
    <source>
        <strain evidence="6 7">DSM 29875</strain>
    </source>
</reference>
<keyword evidence="7" id="KW-1185">Reference proteome</keyword>
<evidence type="ECO:0000256" key="5">
    <source>
        <dbReference type="SAM" id="Phobius"/>
    </source>
</evidence>
<dbReference type="InterPro" id="IPR019109">
    <property type="entry name" value="MamF_MmsF"/>
</dbReference>
<dbReference type="Pfam" id="PF09685">
    <property type="entry name" value="MamF_MmsF"/>
    <property type="match status" value="1"/>
</dbReference>
<comment type="caution">
    <text evidence="6">The sequence shown here is derived from an EMBL/GenBank/DDBJ whole genome shotgun (WGS) entry which is preliminary data.</text>
</comment>
<dbReference type="AlphaFoldDB" id="A0A2K4FD20"/>
<feature type="transmembrane region" description="Helical" evidence="5">
    <location>
        <begin position="61"/>
        <end position="85"/>
    </location>
</feature>
<evidence type="ECO:0000313" key="7">
    <source>
        <dbReference type="Proteomes" id="UP000242712"/>
    </source>
</evidence>
<accession>A0A2K4FD20</accession>
<feature type="transmembrane region" description="Helical" evidence="5">
    <location>
        <begin position="134"/>
        <end position="167"/>
    </location>
</feature>
<organism evidence="6 7">
    <name type="scientific">Staphylococcus argensis</name>
    <dbReference type="NCBI Taxonomy" id="1607738"/>
    <lineage>
        <taxon>Bacteria</taxon>
        <taxon>Bacillati</taxon>
        <taxon>Bacillota</taxon>
        <taxon>Bacilli</taxon>
        <taxon>Bacillales</taxon>
        <taxon>Staphylococcaceae</taxon>
        <taxon>Staphylococcus</taxon>
    </lineage>
</organism>
<evidence type="ECO:0008006" key="8">
    <source>
        <dbReference type="Google" id="ProtNLM"/>
    </source>
</evidence>
<protein>
    <recommendedName>
        <fullName evidence="8">DUF4870 domain-containing protein</fullName>
    </recommendedName>
</protein>
<keyword evidence="2 5" id="KW-0812">Transmembrane</keyword>
<sequence length="185" mass="21646">MEKVQNNKQQEEFDFSVQRPTKSEKFIALVSYLPTLLVPIDFLILNNLIYTLPQLYSLNDWVILAIFITWIALPYIIWIVIWFVIRKRSTFINEVGKAAFNFGFSFLFWLTMIILSIIAFYLITIKAYPSDLILLSILAIGLFTFIVLPFFLLIIFGTTIAGIVMTLKGKFFHVPLSFKYFKYKK</sequence>
<keyword evidence="4 5" id="KW-0472">Membrane</keyword>
<dbReference type="Proteomes" id="UP000242712">
    <property type="component" value="Unassembled WGS sequence"/>
</dbReference>
<evidence type="ECO:0000256" key="4">
    <source>
        <dbReference type="ARBA" id="ARBA00023136"/>
    </source>
</evidence>
<dbReference type="OrthoDB" id="9808930at2"/>
<feature type="transmembrane region" description="Helical" evidence="5">
    <location>
        <begin position="26"/>
        <end position="49"/>
    </location>
</feature>
<feature type="transmembrane region" description="Helical" evidence="5">
    <location>
        <begin position="106"/>
        <end position="128"/>
    </location>
</feature>
<proteinExistence type="predicted"/>
<evidence type="ECO:0000256" key="1">
    <source>
        <dbReference type="ARBA" id="ARBA00004141"/>
    </source>
</evidence>
<keyword evidence="3 5" id="KW-1133">Transmembrane helix</keyword>
<dbReference type="EMBL" id="PPPX01000011">
    <property type="protein sequence ID" value="POA08815.1"/>
    <property type="molecule type" value="Genomic_DNA"/>
</dbReference>
<name>A0A2K4FD20_9STAP</name>
<gene>
    <name evidence="6" type="ORF">CD039_07445</name>
</gene>
<dbReference type="RefSeq" id="WP_103371779.1">
    <property type="nucleotide sequence ID" value="NZ_CBCRVO010000003.1"/>
</dbReference>